<gene>
    <name evidence="1" type="ORF">CIRG_04879</name>
</gene>
<protein>
    <submittedName>
        <fullName evidence="1">Uncharacterized protein</fullName>
    </submittedName>
</protein>
<dbReference type="Proteomes" id="UP000054565">
    <property type="component" value="Unassembled WGS sequence"/>
</dbReference>
<proteinExistence type="predicted"/>
<dbReference type="AlphaFoldDB" id="A0A0J6YE25"/>
<dbReference type="EMBL" id="DS028095">
    <property type="protein sequence ID" value="KMP05198.1"/>
    <property type="molecule type" value="Genomic_DNA"/>
</dbReference>
<organism evidence="1 2">
    <name type="scientific">Coccidioides immitis RMSCC 2394</name>
    <dbReference type="NCBI Taxonomy" id="404692"/>
    <lineage>
        <taxon>Eukaryota</taxon>
        <taxon>Fungi</taxon>
        <taxon>Dikarya</taxon>
        <taxon>Ascomycota</taxon>
        <taxon>Pezizomycotina</taxon>
        <taxon>Eurotiomycetes</taxon>
        <taxon>Eurotiomycetidae</taxon>
        <taxon>Onygenales</taxon>
        <taxon>Onygenaceae</taxon>
        <taxon>Coccidioides</taxon>
    </lineage>
</organism>
<dbReference type="OrthoDB" id="4200744at2759"/>
<evidence type="ECO:0000313" key="1">
    <source>
        <dbReference type="EMBL" id="KMP05198.1"/>
    </source>
</evidence>
<evidence type="ECO:0000313" key="2">
    <source>
        <dbReference type="Proteomes" id="UP000054565"/>
    </source>
</evidence>
<sequence>MAQRMIQDYKLDKSKYLAIRADEMGVIDIAFQQSHAGPKWILNNLAYPFKAKISVIRSGAEPYFCSKLIPPQDSWVDSGFPVESKLTLSSAPFAYFANATYIPFATLKNINFDVEPSQLGITNIEVNIPNPCNKLYSVCFSNPPHSLRFTLCGRTVVGHTFQYPYIQFEINGCWAPPIPSHCIRLRPSIVVKNVLGIWWSKSFAFIPLQVGVVVLNKANLINTVI</sequence>
<accession>A0A0J6YE25</accession>
<reference evidence="2" key="1">
    <citation type="journal article" date="2010" name="Genome Res.">
        <title>Population genomic sequencing of Coccidioides fungi reveals recent hybridization and transposon control.</title>
        <authorList>
            <person name="Neafsey D.E."/>
            <person name="Barker B.M."/>
            <person name="Sharpton T.J."/>
            <person name="Stajich J.E."/>
            <person name="Park D.J."/>
            <person name="Whiston E."/>
            <person name="Hung C.-Y."/>
            <person name="McMahan C."/>
            <person name="White J."/>
            <person name="Sykes S."/>
            <person name="Heiman D."/>
            <person name="Young S."/>
            <person name="Zeng Q."/>
            <person name="Abouelleil A."/>
            <person name="Aftuck L."/>
            <person name="Bessette D."/>
            <person name="Brown A."/>
            <person name="FitzGerald M."/>
            <person name="Lui A."/>
            <person name="Macdonald J.P."/>
            <person name="Priest M."/>
            <person name="Orbach M.J."/>
            <person name="Galgiani J.N."/>
            <person name="Kirkland T.N."/>
            <person name="Cole G.T."/>
            <person name="Birren B.W."/>
            <person name="Henn M.R."/>
            <person name="Taylor J.W."/>
            <person name="Rounsley S.D."/>
        </authorList>
    </citation>
    <scope>NUCLEOTIDE SEQUENCE [LARGE SCALE GENOMIC DNA]</scope>
    <source>
        <strain evidence="2">RMSCC 2394</strain>
    </source>
</reference>
<name>A0A0J6YE25_COCIT</name>